<feature type="chain" id="PRO_5031606946" description="Cyclic di-GMP-binding protein" evidence="15">
    <location>
        <begin position="24"/>
        <end position="749"/>
    </location>
</feature>
<reference evidence="16" key="1">
    <citation type="journal article" date="2020" name="mSystems">
        <title>Genome- and Community-Level Interaction Insights into Carbon Utilization and Element Cycling Functions of Hydrothermarchaeota in Hydrothermal Sediment.</title>
        <authorList>
            <person name="Zhou Z."/>
            <person name="Liu Y."/>
            <person name="Xu W."/>
            <person name="Pan J."/>
            <person name="Luo Z.H."/>
            <person name="Li M."/>
        </authorList>
    </citation>
    <scope>NUCLEOTIDE SEQUENCE [LARGE SCALE GENOMIC DNA]</scope>
    <source>
        <strain evidence="16">HyVt-346</strain>
    </source>
</reference>
<evidence type="ECO:0000256" key="10">
    <source>
        <dbReference type="ARBA" id="ARBA00022692"/>
    </source>
</evidence>
<evidence type="ECO:0000256" key="15">
    <source>
        <dbReference type="RuleBase" id="RU365021"/>
    </source>
</evidence>
<feature type="signal peptide" evidence="15">
    <location>
        <begin position="1"/>
        <end position="23"/>
    </location>
</feature>
<gene>
    <name evidence="16" type="ORF">ENH88_22290</name>
</gene>
<organism evidence="16">
    <name type="scientific">Pseudoalteromonas prydzensis</name>
    <dbReference type="NCBI Taxonomy" id="182141"/>
    <lineage>
        <taxon>Bacteria</taxon>
        <taxon>Pseudomonadati</taxon>
        <taxon>Pseudomonadota</taxon>
        <taxon>Gammaproteobacteria</taxon>
        <taxon>Alteromonadales</taxon>
        <taxon>Pseudoalteromonadaceae</taxon>
        <taxon>Pseudoalteromonas</taxon>
    </lineage>
</organism>
<keyword evidence="10 15" id="KW-0812">Transmembrane</keyword>
<evidence type="ECO:0000256" key="6">
    <source>
        <dbReference type="ARBA" id="ARBA00021844"/>
    </source>
</evidence>
<dbReference type="Proteomes" id="UP000886188">
    <property type="component" value="Unassembled WGS sequence"/>
</dbReference>
<dbReference type="UniPathway" id="UPA00694"/>
<dbReference type="Pfam" id="PF03170">
    <property type="entry name" value="BcsB"/>
    <property type="match status" value="1"/>
</dbReference>
<dbReference type="PRINTS" id="PR01440">
    <property type="entry name" value="CELLSNTHASEB"/>
</dbReference>
<keyword evidence="9 15" id="KW-0973">c-di-GMP</keyword>
<evidence type="ECO:0000256" key="9">
    <source>
        <dbReference type="ARBA" id="ARBA00022636"/>
    </source>
</evidence>
<dbReference type="RefSeq" id="WP_304185721.1">
    <property type="nucleotide sequence ID" value="NZ_DRGM01000211.1"/>
</dbReference>
<comment type="caution">
    <text evidence="16">The sequence shown here is derived from an EMBL/GenBank/DDBJ whole genome shotgun (WGS) entry which is preliminary data.</text>
</comment>
<dbReference type="EMBL" id="DRGM01000211">
    <property type="protein sequence ID" value="HEA19128.1"/>
    <property type="molecule type" value="Genomic_DNA"/>
</dbReference>
<dbReference type="InterPro" id="IPR003920">
    <property type="entry name" value="Cell_synth_B"/>
</dbReference>
<comment type="function">
    <text evidence="1 15">Binds the cellulose synthase activator, bis-(3'-5') cyclic diguanylic acid (c-di-GMP).</text>
</comment>
<name>A0A7V1D3B4_9GAMM</name>
<comment type="pathway">
    <text evidence="3 15">Glycan metabolism; bacterial cellulose biosynthesis.</text>
</comment>
<evidence type="ECO:0000256" key="7">
    <source>
        <dbReference type="ARBA" id="ARBA00022475"/>
    </source>
</evidence>
<comment type="similarity">
    <text evidence="4 15">Belongs to the AcsB/BcsB family.</text>
</comment>
<comment type="subunit">
    <text evidence="5 15">Tightly associated with the cellulose synthase catalytic subunit.</text>
</comment>
<protein>
    <recommendedName>
        <fullName evidence="6 15">Cyclic di-GMP-binding protein</fullName>
    </recommendedName>
    <alternativeName>
        <fullName evidence="14 15">Cellulose synthase regulatory subunit</fullName>
    </alternativeName>
</protein>
<evidence type="ECO:0000256" key="2">
    <source>
        <dbReference type="ARBA" id="ARBA00004377"/>
    </source>
</evidence>
<dbReference type="GO" id="GO:0030244">
    <property type="term" value="P:cellulose biosynthetic process"/>
    <property type="evidence" value="ECO:0007669"/>
    <property type="project" value="UniProtKB-KW"/>
</dbReference>
<feature type="transmembrane region" description="Helical" evidence="15">
    <location>
        <begin position="714"/>
        <end position="735"/>
    </location>
</feature>
<accession>A0A7V1D3B4</accession>
<evidence type="ECO:0000256" key="4">
    <source>
        <dbReference type="ARBA" id="ARBA00010714"/>
    </source>
</evidence>
<keyword evidence="8 15" id="KW-0997">Cell inner membrane</keyword>
<evidence type="ECO:0000256" key="3">
    <source>
        <dbReference type="ARBA" id="ARBA00005186"/>
    </source>
</evidence>
<dbReference type="InterPro" id="IPR018513">
    <property type="entry name" value="Cell_synthase_bac"/>
</dbReference>
<dbReference type="PANTHER" id="PTHR39083">
    <property type="entry name" value="CYCLIC DI-GMP-BINDING PROTEIN"/>
    <property type="match status" value="1"/>
</dbReference>
<evidence type="ECO:0000256" key="5">
    <source>
        <dbReference type="ARBA" id="ARBA00011437"/>
    </source>
</evidence>
<evidence type="ECO:0000256" key="1">
    <source>
        <dbReference type="ARBA" id="ARBA00002057"/>
    </source>
</evidence>
<dbReference type="GO" id="GO:0006011">
    <property type="term" value="P:UDP-alpha-D-glucose metabolic process"/>
    <property type="evidence" value="ECO:0007669"/>
    <property type="project" value="InterPro"/>
</dbReference>
<comment type="subcellular location">
    <subcellularLocation>
        <location evidence="2">Cell inner membrane</location>
        <topology evidence="2">Single-pass membrane protein</topology>
    </subcellularLocation>
</comment>
<evidence type="ECO:0000256" key="14">
    <source>
        <dbReference type="ARBA" id="ARBA00033444"/>
    </source>
</evidence>
<dbReference type="GO" id="GO:0005886">
    <property type="term" value="C:plasma membrane"/>
    <property type="evidence" value="ECO:0007669"/>
    <property type="project" value="UniProtKB-SubCell"/>
</dbReference>
<evidence type="ECO:0000256" key="13">
    <source>
        <dbReference type="ARBA" id="ARBA00023136"/>
    </source>
</evidence>
<dbReference type="Gene3D" id="2.60.120.260">
    <property type="entry name" value="Galactose-binding domain-like"/>
    <property type="match status" value="2"/>
</dbReference>
<sequence>MIRSLFTVLFAISTLSINCLATAAEPLSDKSIFDNGYPEAPPQEQLTLRFERLGINKFRLDGVSNNTRVDFTNRLDKLGTKLMLNFSFTNSPALIERVSHIKVFFNEHLVTVLPIDNKLAVTGSKSQHNIELNAKLMKDFNQVRFELIGFYDLVCQDDFSKTIWAEIDKESAIEIEQQSLALESLLEYFPAPFYDERDNNQLTLPFIFASQPDETTLEAASSLASFFGGQAKWRKADFPVAINKIPTTHSVVFATNNDKPDFLLNYPDVEKPTIEIISSPTHRYAKVLLVLGKDTKQLKDAVIGLLFGHKVMTGRTAVIDEISKLPLRKAYDAPFWLRSDRAVTFDEFIEYPTQLQSQGFRGQPVNLDLRFAPDLFTWRENGIPITLNYRNTPVEKNLISRLNMLINGKFIDGFVLDDDGGKTITTNTFLPLLSDINPNQTRQDFELTGLDLTMKNQLTYDFNFSVAKSGACNAIPAGGEFGAIDGSSSIDVSAFNHYMALPNLHAFANSGFPFTKFADLHQTVLIMEPNSSVEGIRLLLNFTGHLGAITGYPSHRLAIKFPAQDINFDDKDIIIIGKPDSLHHDMSKDSALSVLINDNNRVVNQAIYNGAFNTSDPERVQVNIRSMGKLGIISGFQSPFDSERSVVSLIATNNAAYPLLNEALLINEQTAKITGSSAIINSQGIKTIKTDEQYFVGHVPIHTLIWFHFSDRPVLLAVLSIITLLLISFLLWRLLMLLTQKRLSEGENK</sequence>
<dbReference type="AlphaFoldDB" id="A0A7V1D3B4"/>
<keyword evidence="11 15" id="KW-0135">Cellulose biosynthesis</keyword>
<proteinExistence type="inferred from homology"/>
<keyword evidence="12 15" id="KW-1133">Transmembrane helix</keyword>
<evidence type="ECO:0000313" key="16">
    <source>
        <dbReference type="EMBL" id="HEA19128.1"/>
    </source>
</evidence>
<dbReference type="PANTHER" id="PTHR39083:SF1">
    <property type="entry name" value="CYCLIC DI-GMP-BINDING PROTEIN"/>
    <property type="match status" value="1"/>
</dbReference>
<keyword evidence="7 15" id="KW-1003">Cell membrane</keyword>
<evidence type="ECO:0000256" key="12">
    <source>
        <dbReference type="ARBA" id="ARBA00022989"/>
    </source>
</evidence>
<evidence type="ECO:0000256" key="11">
    <source>
        <dbReference type="ARBA" id="ARBA00022916"/>
    </source>
</evidence>
<keyword evidence="13 15" id="KW-0472">Membrane</keyword>
<evidence type="ECO:0000256" key="8">
    <source>
        <dbReference type="ARBA" id="ARBA00022519"/>
    </source>
</evidence>
<dbReference type="NCBIfam" id="NF008323">
    <property type="entry name" value="PRK11114.1-1"/>
    <property type="match status" value="1"/>
</dbReference>
<keyword evidence="15" id="KW-0732">Signal</keyword>